<dbReference type="RefSeq" id="WP_282354974.1">
    <property type="nucleotide sequence ID" value="NZ_JASBQV010000004.1"/>
</dbReference>
<protein>
    <recommendedName>
        <fullName evidence="3">Transposase</fullName>
    </recommendedName>
</protein>
<comment type="caution">
    <text evidence="1">The sequence shown here is derived from an EMBL/GenBank/DDBJ whole genome shotgun (WGS) entry which is preliminary data.</text>
</comment>
<organism evidence="1 2">
    <name type="scientific">Exiguobacterium antarcticum</name>
    <dbReference type="NCBI Taxonomy" id="132920"/>
    <lineage>
        <taxon>Bacteria</taxon>
        <taxon>Bacillati</taxon>
        <taxon>Bacillota</taxon>
        <taxon>Bacilli</taxon>
        <taxon>Bacillales</taxon>
        <taxon>Bacillales Family XII. Incertae Sedis</taxon>
        <taxon>Exiguobacterium</taxon>
    </lineage>
</organism>
<gene>
    <name evidence="1" type="ORF">QK289_04750</name>
</gene>
<proteinExistence type="predicted"/>
<evidence type="ECO:0008006" key="3">
    <source>
        <dbReference type="Google" id="ProtNLM"/>
    </source>
</evidence>
<evidence type="ECO:0000313" key="1">
    <source>
        <dbReference type="EMBL" id="MDI3234309.1"/>
    </source>
</evidence>
<sequence>MIVHIDGTYLCRQTNTIPAHDKKTEATSKALPSSYLVERQASPFF</sequence>
<accession>A0ABT6R043</accession>
<evidence type="ECO:0000313" key="2">
    <source>
        <dbReference type="Proteomes" id="UP001243286"/>
    </source>
</evidence>
<keyword evidence="2" id="KW-1185">Reference proteome</keyword>
<reference evidence="1 2" key="1">
    <citation type="submission" date="2023-04" db="EMBL/GenBank/DDBJ databases">
        <title>Antarctic isolates genomes.</title>
        <authorList>
            <person name="Dimov S.G."/>
        </authorList>
    </citation>
    <scope>NUCLEOTIDE SEQUENCE [LARGE SCALE GENOMIC DNA]</scope>
    <source>
        <strain evidence="1 2">AL19</strain>
    </source>
</reference>
<dbReference type="EMBL" id="JASBQV010000004">
    <property type="protein sequence ID" value="MDI3234309.1"/>
    <property type="molecule type" value="Genomic_DNA"/>
</dbReference>
<name>A0ABT6R043_9BACL</name>
<dbReference type="Proteomes" id="UP001243286">
    <property type="component" value="Unassembled WGS sequence"/>
</dbReference>